<comment type="caution">
    <text evidence="2">The sequence shown here is derived from an EMBL/GenBank/DDBJ whole genome shotgun (WGS) entry which is preliminary data.</text>
</comment>
<proteinExistence type="predicted"/>
<name>A0A448WDX7_9PLAT</name>
<protein>
    <recommendedName>
        <fullName evidence="1">Apple domain-containing protein</fullName>
    </recommendedName>
</protein>
<evidence type="ECO:0000313" key="2">
    <source>
        <dbReference type="EMBL" id="VEL09331.1"/>
    </source>
</evidence>
<dbReference type="SUPFAM" id="SSF57414">
    <property type="entry name" value="Hairpin loop containing domain-like"/>
    <property type="match status" value="1"/>
</dbReference>
<gene>
    <name evidence="2" type="ORF">PXEA_LOCUS2771</name>
</gene>
<dbReference type="Pfam" id="PF00024">
    <property type="entry name" value="PAN_1"/>
    <property type="match status" value="1"/>
</dbReference>
<organism evidence="2 3">
    <name type="scientific">Protopolystoma xenopodis</name>
    <dbReference type="NCBI Taxonomy" id="117903"/>
    <lineage>
        <taxon>Eukaryota</taxon>
        <taxon>Metazoa</taxon>
        <taxon>Spiralia</taxon>
        <taxon>Lophotrochozoa</taxon>
        <taxon>Platyhelminthes</taxon>
        <taxon>Monogenea</taxon>
        <taxon>Polyopisthocotylea</taxon>
        <taxon>Polystomatidea</taxon>
        <taxon>Polystomatidae</taxon>
        <taxon>Protopolystoma</taxon>
    </lineage>
</organism>
<dbReference type="Proteomes" id="UP000784294">
    <property type="component" value="Unassembled WGS sequence"/>
</dbReference>
<dbReference type="EMBL" id="CAAALY010006061">
    <property type="protein sequence ID" value="VEL09331.1"/>
    <property type="molecule type" value="Genomic_DNA"/>
</dbReference>
<feature type="domain" description="Apple" evidence="1">
    <location>
        <begin position="157"/>
        <end position="207"/>
    </location>
</feature>
<sequence length="221" mass="25414">MDMYQVLHPSQQMLMSSMAEGTFGTMFFRGPAKKAIFCPKGCRYTCHSNAILPIMYSNRSVVQPGKELKSFELLQTLEKLIGSSFPFWIEFNNTQCISRFAITNLDSFSMDSLKEIDIWNTEKLLVRPGPGLRRFNVEAKISLNESVAKLHPLDRMTAEMCSRRCLEWSASMRCIGFVFDTHSGDCRLIDESVRITKDLKVLSTRRNLYTGTFSYWSRVNK</sequence>
<reference evidence="2" key="1">
    <citation type="submission" date="2018-11" db="EMBL/GenBank/DDBJ databases">
        <authorList>
            <consortium name="Pathogen Informatics"/>
        </authorList>
    </citation>
    <scope>NUCLEOTIDE SEQUENCE</scope>
</reference>
<evidence type="ECO:0000259" key="1">
    <source>
        <dbReference type="Pfam" id="PF00024"/>
    </source>
</evidence>
<accession>A0A448WDX7</accession>
<dbReference type="InterPro" id="IPR003609">
    <property type="entry name" value="Pan_app"/>
</dbReference>
<keyword evidence="3" id="KW-1185">Reference proteome</keyword>
<evidence type="ECO:0000313" key="3">
    <source>
        <dbReference type="Proteomes" id="UP000784294"/>
    </source>
</evidence>
<dbReference type="Gene3D" id="3.50.4.10">
    <property type="entry name" value="Hepatocyte Growth Factor"/>
    <property type="match status" value="1"/>
</dbReference>
<dbReference type="AlphaFoldDB" id="A0A448WDX7"/>